<proteinExistence type="predicted"/>
<dbReference type="GeneID" id="39501875"/>
<sequence>MVFFNEIEVSFWTDVYHNDDGSRVVLREIVTSDDLPEEVVKGCKELYDGIAGIVRDAVQGAVKSSQIRKDVDVDRAAAKAMVMMTGIFTSRHFFETKQEAKRYLGGLLVDWATSLR</sequence>
<name>A0A1E1F893_9SPHN</name>
<protein>
    <recommendedName>
        <fullName evidence="3">Tetracyclin repressor-like C-terminal domain-containing protein</fullName>
    </recommendedName>
</protein>
<dbReference type="EMBL" id="AP017657">
    <property type="protein sequence ID" value="BAV66738.1"/>
    <property type="molecule type" value="Genomic_DNA"/>
</dbReference>
<keyword evidence="5" id="KW-1185">Reference proteome</keyword>
<dbReference type="Proteomes" id="UP000218272">
    <property type="component" value="Plasmid pSCLO_3"/>
</dbReference>
<accession>A0A1E1F893</accession>
<feature type="domain" description="Tetracyclin repressor-like C-terminal" evidence="3">
    <location>
        <begin position="27"/>
        <end position="103"/>
    </location>
</feature>
<keyword evidence="4" id="KW-0614">Plasmid</keyword>
<evidence type="ECO:0000259" key="3">
    <source>
        <dbReference type="Pfam" id="PF16925"/>
    </source>
</evidence>
<organism evidence="4 5">
    <name type="scientific">Sphingobium cloacae</name>
    <dbReference type="NCBI Taxonomy" id="120107"/>
    <lineage>
        <taxon>Bacteria</taxon>
        <taxon>Pseudomonadati</taxon>
        <taxon>Pseudomonadota</taxon>
        <taxon>Alphaproteobacteria</taxon>
        <taxon>Sphingomonadales</taxon>
        <taxon>Sphingomonadaceae</taxon>
        <taxon>Sphingobium</taxon>
    </lineage>
</organism>
<gene>
    <name evidence="4" type="ORF">SCLO_3000710</name>
</gene>
<dbReference type="InterPro" id="IPR011075">
    <property type="entry name" value="TetR_C"/>
</dbReference>
<dbReference type="AlphaFoldDB" id="A0A1E1F893"/>
<dbReference type="InterPro" id="IPR036271">
    <property type="entry name" value="Tet_transcr_reg_TetR-rel_C_sf"/>
</dbReference>
<dbReference type="OrthoDB" id="9884145at2"/>
<reference evidence="4 5" key="1">
    <citation type="submission" date="2016-10" db="EMBL/GenBank/DDBJ databases">
        <title>Complete Genome Sequence of the Nonylphenol-Degrading Bacterium Sphingobium cloacae JCM 10874T.</title>
        <authorList>
            <person name="Ootsuka M."/>
            <person name="Nishizawa T."/>
            <person name="Ohta H."/>
        </authorList>
    </citation>
    <scope>NUCLEOTIDE SEQUENCE [LARGE SCALE GENOMIC DNA]</scope>
    <source>
        <strain evidence="4 5">JCM 10874</strain>
        <plasmid evidence="5">psclo_3 dna</plasmid>
    </source>
</reference>
<evidence type="ECO:0000256" key="1">
    <source>
        <dbReference type="ARBA" id="ARBA00023015"/>
    </source>
</evidence>
<keyword evidence="2" id="KW-0804">Transcription</keyword>
<evidence type="ECO:0000313" key="4">
    <source>
        <dbReference type="EMBL" id="BAV66738.1"/>
    </source>
</evidence>
<dbReference type="Pfam" id="PF16925">
    <property type="entry name" value="TetR_C_13"/>
    <property type="match status" value="1"/>
</dbReference>
<dbReference type="SUPFAM" id="SSF48498">
    <property type="entry name" value="Tetracyclin repressor-like, C-terminal domain"/>
    <property type="match status" value="1"/>
</dbReference>
<geneLocation type="plasmid" evidence="5">
    <name>psclo_3 dna</name>
</geneLocation>
<evidence type="ECO:0000313" key="5">
    <source>
        <dbReference type="Proteomes" id="UP000218272"/>
    </source>
</evidence>
<dbReference type="Gene3D" id="1.10.357.10">
    <property type="entry name" value="Tetracycline Repressor, domain 2"/>
    <property type="match status" value="1"/>
</dbReference>
<evidence type="ECO:0000256" key="2">
    <source>
        <dbReference type="ARBA" id="ARBA00023163"/>
    </source>
</evidence>
<keyword evidence="1" id="KW-0805">Transcription regulation</keyword>
<dbReference type="KEGG" id="sclo:SCLO_3000710"/>
<dbReference type="RefSeq" id="WP_123905555.1">
    <property type="nucleotide sequence ID" value="NZ_AP017657.1"/>
</dbReference>